<dbReference type="InParanoid" id="C8VPR7"/>
<evidence type="ECO:0000313" key="2">
    <source>
        <dbReference type="Proteomes" id="UP000000560"/>
    </source>
</evidence>
<reference evidence="2" key="2">
    <citation type="journal article" date="2009" name="Fungal Genet. Biol.">
        <title>The 2008 update of the Aspergillus nidulans genome annotation: a community effort.</title>
        <authorList>
            <person name="Wortman J.R."/>
            <person name="Gilsenan J.M."/>
            <person name="Joardar V."/>
            <person name="Deegan J."/>
            <person name="Clutterbuck J."/>
            <person name="Andersen M.R."/>
            <person name="Archer D."/>
            <person name="Bencina M."/>
            <person name="Braus G."/>
            <person name="Coutinho P."/>
            <person name="von Dohren H."/>
            <person name="Doonan J."/>
            <person name="Driessen A.J."/>
            <person name="Durek P."/>
            <person name="Espeso E."/>
            <person name="Fekete E."/>
            <person name="Flipphi M."/>
            <person name="Estrada C.G."/>
            <person name="Geysens S."/>
            <person name="Goldman G."/>
            <person name="de Groot P.W."/>
            <person name="Hansen K."/>
            <person name="Harris S.D."/>
            <person name="Heinekamp T."/>
            <person name="Helmstaedt K."/>
            <person name="Henrissat B."/>
            <person name="Hofmann G."/>
            <person name="Homan T."/>
            <person name="Horio T."/>
            <person name="Horiuchi H."/>
            <person name="James S."/>
            <person name="Jones M."/>
            <person name="Karaffa L."/>
            <person name="Karanyi Z."/>
            <person name="Kato M."/>
            <person name="Keller N."/>
            <person name="Kelly D.E."/>
            <person name="Kiel J.A."/>
            <person name="Kim J.M."/>
            <person name="van der Klei I.J."/>
            <person name="Klis F.M."/>
            <person name="Kovalchuk A."/>
            <person name="Krasevec N."/>
            <person name="Kubicek C.P."/>
            <person name="Liu B."/>
            <person name="Maccabe A."/>
            <person name="Meyer V."/>
            <person name="Mirabito P."/>
            <person name="Miskei M."/>
            <person name="Mos M."/>
            <person name="Mullins J."/>
            <person name="Nelson D.R."/>
            <person name="Nielsen J."/>
            <person name="Oakley B.R."/>
            <person name="Osmani S.A."/>
            <person name="Pakula T."/>
            <person name="Paszewski A."/>
            <person name="Paulsen I."/>
            <person name="Pilsyk S."/>
            <person name="Pocsi I."/>
            <person name="Punt P.J."/>
            <person name="Ram A.F."/>
            <person name="Ren Q."/>
            <person name="Robellet X."/>
            <person name="Robson G."/>
            <person name="Seiboth B."/>
            <person name="van Solingen P."/>
            <person name="Specht T."/>
            <person name="Sun J."/>
            <person name="Taheri-Talesh N."/>
            <person name="Takeshita N."/>
            <person name="Ussery D."/>
            <person name="vanKuyk P.A."/>
            <person name="Visser H."/>
            <person name="van de Vondervoort P.J."/>
            <person name="de Vries R.P."/>
            <person name="Walton J."/>
            <person name="Xiang X."/>
            <person name="Xiong Y."/>
            <person name="Zeng A.P."/>
            <person name="Brandt B.W."/>
            <person name="Cornell M.J."/>
            <person name="van den Hondel C.A."/>
            <person name="Visser J."/>
            <person name="Oliver S.G."/>
            <person name="Turner G."/>
        </authorList>
    </citation>
    <scope>GENOME REANNOTATION</scope>
    <source>
        <strain evidence="2">FGSC A4 / ATCC 38163 / CBS 112.46 / NRRL 194 / M139</strain>
    </source>
</reference>
<proteinExistence type="predicted"/>
<reference evidence="2" key="1">
    <citation type="journal article" date="2005" name="Nature">
        <title>Sequencing of Aspergillus nidulans and comparative analysis with A. fumigatus and A. oryzae.</title>
        <authorList>
            <person name="Galagan J.E."/>
            <person name="Calvo S.E."/>
            <person name="Cuomo C."/>
            <person name="Ma L.J."/>
            <person name="Wortman J.R."/>
            <person name="Batzoglou S."/>
            <person name="Lee S.I."/>
            <person name="Basturkmen M."/>
            <person name="Spevak C.C."/>
            <person name="Clutterbuck J."/>
            <person name="Kapitonov V."/>
            <person name="Jurka J."/>
            <person name="Scazzocchio C."/>
            <person name="Farman M."/>
            <person name="Butler J."/>
            <person name="Purcell S."/>
            <person name="Harris S."/>
            <person name="Braus G.H."/>
            <person name="Draht O."/>
            <person name="Busch S."/>
            <person name="D'Enfert C."/>
            <person name="Bouchier C."/>
            <person name="Goldman G.H."/>
            <person name="Bell-Pedersen D."/>
            <person name="Griffiths-Jones S."/>
            <person name="Doonan J.H."/>
            <person name="Yu J."/>
            <person name="Vienken K."/>
            <person name="Pain A."/>
            <person name="Freitag M."/>
            <person name="Selker E.U."/>
            <person name="Archer D.B."/>
            <person name="Penalva M.A."/>
            <person name="Oakley B.R."/>
            <person name="Momany M."/>
            <person name="Tanaka T."/>
            <person name="Kumagai T."/>
            <person name="Asai K."/>
            <person name="Machida M."/>
            <person name="Nierman W.C."/>
            <person name="Denning D.W."/>
            <person name="Caddick M."/>
            <person name="Hynes M."/>
            <person name="Paoletti M."/>
            <person name="Fischer R."/>
            <person name="Miller B."/>
            <person name="Dyer P."/>
            <person name="Sachs M.S."/>
            <person name="Osmani S.A."/>
            <person name="Birren B.W."/>
        </authorList>
    </citation>
    <scope>NUCLEOTIDE SEQUENCE [LARGE SCALE GENOMIC DNA]</scope>
    <source>
        <strain evidence="2">FGSC A4 / ATCC 38163 / CBS 112.46 / NRRL 194 / M139</strain>
    </source>
</reference>
<dbReference type="RefSeq" id="XP_050468747.1">
    <property type="nucleotide sequence ID" value="XM_050612884.1"/>
</dbReference>
<evidence type="ECO:0000313" key="1">
    <source>
        <dbReference type="EMBL" id="CBF85692.1"/>
    </source>
</evidence>
<keyword evidence="2" id="KW-1185">Reference proteome</keyword>
<accession>C8VPR7</accession>
<dbReference type="EMBL" id="BN001307">
    <property type="protein sequence ID" value="CBF85692.1"/>
    <property type="molecule type" value="Genomic_DNA"/>
</dbReference>
<organism evidence="1 2">
    <name type="scientific">Emericella nidulans (strain FGSC A4 / ATCC 38163 / CBS 112.46 / NRRL 194 / M139)</name>
    <name type="common">Aspergillus nidulans</name>
    <dbReference type="NCBI Taxonomy" id="227321"/>
    <lineage>
        <taxon>Eukaryota</taxon>
        <taxon>Fungi</taxon>
        <taxon>Dikarya</taxon>
        <taxon>Ascomycota</taxon>
        <taxon>Pezizomycotina</taxon>
        <taxon>Eurotiomycetes</taxon>
        <taxon>Eurotiomycetidae</taxon>
        <taxon>Eurotiales</taxon>
        <taxon>Aspergillaceae</taxon>
        <taxon>Aspergillus</taxon>
        <taxon>Aspergillus subgen. Nidulantes</taxon>
    </lineage>
</organism>
<protein>
    <submittedName>
        <fullName evidence="1">Uncharacterized protein</fullName>
    </submittedName>
</protein>
<sequence length="133" mass="15261">MDASQVTNCCYLKKKSRSTLDSRNIAPVPKLLAISMYATNQTEYLPTMRLLVKRNTDKSSVKRNRTQGILHNIRTPNQTRLAMTSEGLEGLRDVIHNEKRRKKENHKTLETMALISSWSFNFRGMKTICNSST</sequence>
<dbReference type="KEGG" id="ani:ANIA_10244"/>
<dbReference type="Proteomes" id="UP000000560">
    <property type="component" value="Chromosome VII"/>
</dbReference>
<dbReference type="AlphaFoldDB" id="C8VPR7"/>
<dbReference type="HOGENOM" id="CLU_1906718_0_0_1"/>
<name>C8VPR7_EMENI</name>
<gene>
    <name evidence="1" type="ORF">ANIA_10244</name>
</gene>
<dbReference type="GeneID" id="74896291"/>